<dbReference type="PRINTS" id="PR00080">
    <property type="entry name" value="SDRFAMILY"/>
</dbReference>
<keyword evidence="2" id="KW-0560">Oxidoreductase</keyword>
<sequence>MQTTTGTAIVTGAASGMGLSTTEAFLRQGWTVVGLDVVEAAPEASTGTFLPVVADVRDRAAVAAAIDAVLPADASIEAVANIAGVYPPTTLDTYDDATFRRIFDINVLGVLNVTAAARPRMGAGAAVVNFASVDAFTVSPGQLLYGASKAAVVMLTKTLALELAPAGIRVNGIAPGWVATPGNAATGRMDAAAASIPLGRVAQPTEIADWVVLLTGDRVAFMTGETIVLSGGDVMR</sequence>
<dbReference type="FunFam" id="3.40.50.720:FF:000084">
    <property type="entry name" value="Short-chain dehydrogenase reductase"/>
    <property type="match status" value="1"/>
</dbReference>
<dbReference type="Proteomes" id="UP000433071">
    <property type="component" value="Unassembled WGS sequence"/>
</dbReference>
<dbReference type="Gene3D" id="3.40.50.720">
    <property type="entry name" value="NAD(P)-binding Rossmann-like Domain"/>
    <property type="match status" value="1"/>
</dbReference>
<dbReference type="PANTHER" id="PTHR24321:SF8">
    <property type="entry name" value="ESTRADIOL 17-BETA-DEHYDROGENASE 8-RELATED"/>
    <property type="match status" value="1"/>
</dbReference>
<dbReference type="InterPro" id="IPR036291">
    <property type="entry name" value="NAD(P)-bd_dom_sf"/>
</dbReference>
<dbReference type="PANTHER" id="PTHR24321">
    <property type="entry name" value="DEHYDROGENASES, SHORT CHAIN"/>
    <property type="match status" value="1"/>
</dbReference>
<dbReference type="EMBL" id="WMLB01000010">
    <property type="protein sequence ID" value="MTH67401.1"/>
    <property type="molecule type" value="Genomic_DNA"/>
</dbReference>
<dbReference type="InterPro" id="IPR002347">
    <property type="entry name" value="SDR_fam"/>
</dbReference>
<dbReference type="InterPro" id="IPR020904">
    <property type="entry name" value="Sc_DH/Rdtase_CS"/>
</dbReference>
<gene>
    <name evidence="3" type="ORF">GJ743_03315</name>
</gene>
<accession>A0A6I3M3G7</accession>
<name>A0A6I3M3G7_9MICO</name>
<evidence type="ECO:0000313" key="4">
    <source>
        <dbReference type="Proteomes" id="UP000433071"/>
    </source>
</evidence>
<dbReference type="GO" id="GO:0016491">
    <property type="term" value="F:oxidoreductase activity"/>
    <property type="evidence" value="ECO:0007669"/>
    <property type="project" value="UniProtKB-KW"/>
</dbReference>
<dbReference type="AlphaFoldDB" id="A0A6I3M3G7"/>
<reference evidence="3 4" key="1">
    <citation type="submission" date="2019-11" db="EMBL/GenBank/DDBJ databases">
        <title>Agromyces kandeliae sp. nov., isolated from mangrove soil.</title>
        <authorList>
            <person name="Wang R."/>
        </authorList>
    </citation>
    <scope>NUCLEOTIDE SEQUENCE [LARGE SCALE GENOMIC DNA]</scope>
    <source>
        <strain evidence="3 4">JCM 11433</strain>
    </source>
</reference>
<proteinExistence type="inferred from homology"/>
<evidence type="ECO:0000256" key="1">
    <source>
        <dbReference type="ARBA" id="ARBA00006484"/>
    </source>
</evidence>
<comment type="caution">
    <text evidence="3">The sequence shown here is derived from an EMBL/GenBank/DDBJ whole genome shotgun (WGS) entry which is preliminary data.</text>
</comment>
<protein>
    <submittedName>
        <fullName evidence="3">SDR family oxidoreductase</fullName>
    </submittedName>
</protein>
<dbReference type="PRINTS" id="PR00081">
    <property type="entry name" value="GDHRDH"/>
</dbReference>
<evidence type="ECO:0000256" key="2">
    <source>
        <dbReference type="ARBA" id="ARBA00023002"/>
    </source>
</evidence>
<dbReference type="CDD" id="cd05233">
    <property type="entry name" value="SDR_c"/>
    <property type="match status" value="1"/>
</dbReference>
<keyword evidence="4" id="KW-1185">Reference proteome</keyword>
<organism evidence="3 4">
    <name type="scientific">Agromyces bracchium</name>
    <dbReference type="NCBI Taxonomy" id="88376"/>
    <lineage>
        <taxon>Bacteria</taxon>
        <taxon>Bacillati</taxon>
        <taxon>Actinomycetota</taxon>
        <taxon>Actinomycetes</taxon>
        <taxon>Micrococcales</taxon>
        <taxon>Microbacteriaceae</taxon>
        <taxon>Agromyces</taxon>
    </lineage>
</organism>
<dbReference type="RefSeq" id="WP_155050520.1">
    <property type="nucleotide sequence ID" value="NZ_BAAAIB010000003.1"/>
</dbReference>
<comment type="similarity">
    <text evidence="1">Belongs to the short-chain dehydrogenases/reductases (SDR) family.</text>
</comment>
<dbReference type="PROSITE" id="PS00061">
    <property type="entry name" value="ADH_SHORT"/>
    <property type="match status" value="1"/>
</dbReference>
<dbReference type="Pfam" id="PF13561">
    <property type="entry name" value="adh_short_C2"/>
    <property type="match status" value="1"/>
</dbReference>
<dbReference type="SUPFAM" id="SSF51735">
    <property type="entry name" value="NAD(P)-binding Rossmann-fold domains"/>
    <property type="match status" value="1"/>
</dbReference>
<evidence type="ECO:0000313" key="3">
    <source>
        <dbReference type="EMBL" id="MTH67401.1"/>
    </source>
</evidence>
<dbReference type="OrthoDB" id="9802561at2"/>